<reference evidence="3 4" key="1">
    <citation type="submission" date="2016-10" db="EMBL/GenBank/DDBJ databases">
        <authorList>
            <person name="de Groot N.N."/>
        </authorList>
    </citation>
    <scope>NUCLEOTIDE SEQUENCE [LARGE SCALE GENOMIC DNA]</scope>
    <source>
        <strain evidence="3 4">GAS232</strain>
    </source>
</reference>
<evidence type="ECO:0000313" key="4">
    <source>
        <dbReference type="Proteomes" id="UP000182427"/>
    </source>
</evidence>
<sequence length="52" mass="5676">MTYRIAAVLLALATPLAIAAQEHDRSPRTHDSAPSYHNSAPRPTGQQQTAHR</sequence>
<proteinExistence type="predicted"/>
<organism evidence="3 4">
    <name type="scientific">Terriglobus roseus</name>
    <dbReference type="NCBI Taxonomy" id="392734"/>
    <lineage>
        <taxon>Bacteria</taxon>
        <taxon>Pseudomonadati</taxon>
        <taxon>Acidobacteriota</taxon>
        <taxon>Terriglobia</taxon>
        <taxon>Terriglobales</taxon>
        <taxon>Acidobacteriaceae</taxon>
        <taxon>Terriglobus</taxon>
    </lineage>
</organism>
<dbReference type="AlphaFoldDB" id="A0A1G7IRX9"/>
<name>A0A1G7IRX9_9BACT</name>
<feature type="compositionally biased region" description="Basic and acidic residues" evidence="1">
    <location>
        <begin position="21"/>
        <end position="31"/>
    </location>
</feature>
<dbReference type="EMBL" id="LT629690">
    <property type="protein sequence ID" value="SDF15423.1"/>
    <property type="molecule type" value="Genomic_DNA"/>
</dbReference>
<accession>A0A1G7IRX9</accession>
<keyword evidence="4" id="KW-1185">Reference proteome</keyword>
<evidence type="ECO:0000256" key="2">
    <source>
        <dbReference type="SAM" id="SignalP"/>
    </source>
</evidence>
<evidence type="ECO:0000256" key="1">
    <source>
        <dbReference type="SAM" id="MobiDB-lite"/>
    </source>
</evidence>
<feature type="signal peptide" evidence="2">
    <location>
        <begin position="1"/>
        <end position="19"/>
    </location>
</feature>
<gene>
    <name evidence="3" type="ORF">SAMN05444167_1552</name>
</gene>
<dbReference type="Proteomes" id="UP000182427">
    <property type="component" value="Chromosome I"/>
</dbReference>
<dbReference type="RefSeq" id="WP_156785051.1">
    <property type="nucleotide sequence ID" value="NZ_LT629690.1"/>
</dbReference>
<evidence type="ECO:0000313" key="3">
    <source>
        <dbReference type="EMBL" id="SDF15423.1"/>
    </source>
</evidence>
<feature type="region of interest" description="Disordered" evidence="1">
    <location>
        <begin position="20"/>
        <end position="52"/>
    </location>
</feature>
<protein>
    <submittedName>
        <fullName evidence="3">Uncharacterized protein</fullName>
    </submittedName>
</protein>
<feature type="chain" id="PRO_5009241415" evidence="2">
    <location>
        <begin position="20"/>
        <end position="52"/>
    </location>
</feature>
<keyword evidence="2" id="KW-0732">Signal</keyword>